<keyword evidence="2" id="KW-1185">Reference proteome</keyword>
<evidence type="ECO:0000313" key="1">
    <source>
        <dbReference type="EMBL" id="MBS2551069.1"/>
    </source>
</evidence>
<dbReference type="PANTHER" id="PTHR34817:SF1">
    <property type="entry name" value="NUCLEOTIDYLTRANSFERASE"/>
    <property type="match status" value="1"/>
</dbReference>
<dbReference type="PANTHER" id="PTHR34817">
    <property type="entry name" value="NUCLEOTIDYLTRANSFERASE"/>
    <property type="match status" value="1"/>
</dbReference>
<reference evidence="1 2" key="1">
    <citation type="submission" date="2020-02" db="EMBL/GenBank/DDBJ databases">
        <title>Acidophilic actinobacteria isolated from forest soil.</title>
        <authorList>
            <person name="Golinska P."/>
        </authorList>
    </citation>
    <scope>NUCLEOTIDE SEQUENCE [LARGE SCALE GENOMIC DNA]</scope>
    <source>
        <strain evidence="1 2">NL8</strain>
    </source>
</reference>
<dbReference type="RefSeq" id="WP_212015041.1">
    <property type="nucleotide sequence ID" value="NZ_JAAFYZ010000125.1"/>
</dbReference>
<proteinExistence type="predicted"/>
<gene>
    <name evidence="1" type="ORF">KGQ19_29785</name>
</gene>
<name>A0ABS5KYL9_9ACTN</name>
<organism evidence="1 2">
    <name type="scientific">Catenulispora pinistramenti</name>
    <dbReference type="NCBI Taxonomy" id="2705254"/>
    <lineage>
        <taxon>Bacteria</taxon>
        <taxon>Bacillati</taxon>
        <taxon>Actinomycetota</taxon>
        <taxon>Actinomycetes</taxon>
        <taxon>Catenulisporales</taxon>
        <taxon>Catenulisporaceae</taxon>
        <taxon>Catenulispora</taxon>
    </lineage>
</organism>
<protein>
    <submittedName>
        <fullName evidence="1">Nucleotidyltransferase domain-containing protein</fullName>
    </submittedName>
</protein>
<dbReference type="Proteomes" id="UP000730482">
    <property type="component" value="Unassembled WGS sequence"/>
</dbReference>
<dbReference type="Pfam" id="PF10127">
    <property type="entry name" value="RlaP"/>
    <property type="match status" value="1"/>
</dbReference>
<comment type="caution">
    <text evidence="1">The sequence shown here is derived from an EMBL/GenBank/DDBJ whole genome shotgun (WGS) entry which is preliminary data.</text>
</comment>
<dbReference type="EMBL" id="JAAFYZ010000125">
    <property type="protein sequence ID" value="MBS2551069.1"/>
    <property type="molecule type" value="Genomic_DNA"/>
</dbReference>
<accession>A0ABS5KYL9</accession>
<sequence length="251" mass="27564">MTQSDEAIADVDVDVDVDVDTKPDFDAFEPGTVLLSGIIGSTAYGLSGPGSDVDRLGMFAAPTLSLLGLQTPRESHVTSKPDVTFHEAAKLARLALGGNPTASELLWLPDDLYERRTPLGDEAIALRTAFLSAPRVHDAYLGYATQQFRKLLSRDPSATHRKIAKHARHLMRLVDQGHELYTTGHVTVRLADPERYRTFGERVAADPEAVRPFMAEAEERFASARSVLPTEPDTAAAQDWVLRVRKAFWVG</sequence>
<evidence type="ECO:0000313" key="2">
    <source>
        <dbReference type="Proteomes" id="UP000730482"/>
    </source>
</evidence>
<dbReference type="InterPro" id="IPR018775">
    <property type="entry name" value="RlaP"/>
</dbReference>